<evidence type="ECO:0000256" key="4">
    <source>
        <dbReference type="ARBA" id="ARBA00022989"/>
    </source>
</evidence>
<evidence type="ECO:0000256" key="7">
    <source>
        <dbReference type="SAM" id="Phobius"/>
    </source>
</evidence>
<dbReference type="PANTHER" id="PTHR13317:SF4">
    <property type="entry name" value="TRANSMEMBRANE ANTERIOR POSTERIOR TRANSFORMATION PROTEIN 1 HOMOLOG"/>
    <property type="match status" value="1"/>
</dbReference>
<reference evidence="8" key="1">
    <citation type="submission" date="2021-07" db="EMBL/GenBank/DDBJ databases">
        <title>Elsinoe batatas strain:CRI-CJ2 Genome sequencing and assembly.</title>
        <authorList>
            <person name="Huang L."/>
        </authorList>
    </citation>
    <scope>NUCLEOTIDE SEQUENCE</scope>
    <source>
        <strain evidence="8">CRI-CJ2</strain>
    </source>
</reference>
<evidence type="ECO:0000256" key="3">
    <source>
        <dbReference type="ARBA" id="ARBA00022692"/>
    </source>
</evidence>
<evidence type="ECO:0000256" key="2">
    <source>
        <dbReference type="ARBA" id="ARBA00008803"/>
    </source>
</evidence>
<accession>A0A8K0PK58</accession>
<dbReference type="Pfam" id="PF05346">
    <property type="entry name" value="DUF747"/>
    <property type="match status" value="1"/>
</dbReference>
<dbReference type="InterPro" id="IPR008010">
    <property type="entry name" value="Tatp1"/>
</dbReference>
<keyword evidence="5 7" id="KW-0472">Membrane</keyword>
<organism evidence="8 9">
    <name type="scientific">Elsinoe batatas</name>
    <dbReference type="NCBI Taxonomy" id="2601811"/>
    <lineage>
        <taxon>Eukaryota</taxon>
        <taxon>Fungi</taxon>
        <taxon>Dikarya</taxon>
        <taxon>Ascomycota</taxon>
        <taxon>Pezizomycotina</taxon>
        <taxon>Dothideomycetes</taxon>
        <taxon>Dothideomycetidae</taxon>
        <taxon>Myriangiales</taxon>
        <taxon>Elsinoaceae</taxon>
        <taxon>Elsinoe</taxon>
    </lineage>
</organism>
<dbReference type="EMBL" id="JAESVG020000001">
    <property type="protein sequence ID" value="KAG8631172.1"/>
    <property type="molecule type" value="Genomic_DNA"/>
</dbReference>
<keyword evidence="3 7" id="KW-0812">Transmembrane</keyword>
<evidence type="ECO:0000256" key="6">
    <source>
        <dbReference type="SAM" id="MobiDB-lite"/>
    </source>
</evidence>
<gene>
    <name evidence="8" type="ORF">KVT40_000312</name>
</gene>
<dbReference type="PANTHER" id="PTHR13317">
    <property type="entry name" value="TRANSMEMBRANE ANTERIOR POSTERIOR TRANSFORMATION PROTEIN 1 HOMOLOG"/>
    <property type="match status" value="1"/>
</dbReference>
<feature type="region of interest" description="Disordered" evidence="6">
    <location>
        <begin position="875"/>
        <end position="894"/>
    </location>
</feature>
<feature type="region of interest" description="Disordered" evidence="6">
    <location>
        <begin position="375"/>
        <end position="432"/>
    </location>
</feature>
<keyword evidence="9" id="KW-1185">Reference proteome</keyword>
<evidence type="ECO:0000256" key="5">
    <source>
        <dbReference type="ARBA" id="ARBA00023136"/>
    </source>
</evidence>
<feature type="compositionally biased region" description="Basic and acidic residues" evidence="6">
    <location>
        <begin position="394"/>
        <end position="404"/>
    </location>
</feature>
<dbReference type="OrthoDB" id="5376140at2759"/>
<proteinExistence type="inferred from homology"/>
<feature type="transmembrane region" description="Helical" evidence="7">
    <location>
        <begin position="521"/>
        <end position="543"/>
    </location>
</feature>
<comment type="subcellular location">
    <subcellularLocation>
        <location evidence="1">Membrane</location>
        <topology evidence="1">Multi-pass membrane protein</topology>
    </subcellularLocation>
</comment>
<protein>
    <submittedName>
        <fullName evidence="8">Uncharacterized protein</fullName>
    </submittedName>
</protein>
<feature type="compositionally biased region" description="Basic and acidic residues" evidence="6">
    <location>
        <begin position="43"/>
        <end position="54"/>
    </location>
</feature>
<feature type="transmembrane region" description="Helical" evidence="7">
    <location>
        <begin position="443"/>
        <end position="461"/>
    </location>
</feature>
<sequence length="910" mass="100255">MSYAQDDRKSAIDSDDKYANIQLATPALSPIAEAAPVAGSLEDALKRSATEKTTEVTQDPTTGRRRAGSLRTHGLSKPGSETTSPLSSATEASKVLKLSPIQIHDLTNSPGSLPLRSVDTPTDDIPSLRETLGSPINGLSRKNLFSPPPFAAESASASENDTQPHGKSSPAPQVPAASNGTIRPQHAPRSVTSPLLRRRESASAPRNPKAAGEGSRPRPPSLTPIKVADEHSREGNGALKPNPGRDGLASPMPPVIPLPPLSLPTYLHLELSSERPSALYIHRPISTEFPYESSKVKFERLLNFLRLPHQLEQVLWFGTLACLDAWLYSFTILPLRFLKALGLLVAWWASSLAKEVAEMFRYVIAGTKRHWRRNPRATNAVRRSRGDSTAVRSSDVRTPRKTSTDVDGSSDVPRRSRKSSSTSRVRTAKRAPSGLSPYHKADLLHGLLIIISCMLLVRFDASRMYHSIRGQAAIKLYVIYNVLEVCDRLFSALGQDVLECLFSKETLERKPNGRSKVIRPIWMFLLALIYNVIHATLLFYQVVTLNVAVNSYSNALLTLLMSNQFVEIKGTVFKKFEKENLFQLTCADVVERFQLWLMLSIIGARNIVEVGGFSLSSLTSPAPAPSPAASANPANSTAAPSLLPAAFSLLPSLSLSSPVLAPFLIVLGSEMLVDWLKHAYINKFNSVKPSIYGRFLDVLAKDYYAHAFADQNLTKRLGLPTLPLACLVLRAASQVWGMFAATGFSAPVHAAGRSVSRDVNEGGAMGMGRVEGWFRRALGAGDWGRVWEWSADDAMAFGTMVVLGLLMYLVLLAFKLVLGMVLLSFARRRYKGMKEREREGYDTHSRRVGGWGVTEVDEDKRRWIYEDDPEGLRKLREREQRDKEKKEGGEGKGLKLEGVGRYMMAAKRIW</sequence>
<evidence type="ECO:0000313" key="8">
    <source>
        <dbReference type="EMBL" id="KAG8631172.1"/>
    </source>
</evidence>
<feature type="region of interest" description="Disordered" evidence="6">
    <location>
        <begin position="42"/>
        <end position="253"/>
    </location>
</feature>
<evidence type="ECO:0000256" key="1">
    <source>
        <dbReference type="ARBA" id="ARBA00004141"/>
    </source>
</evidence>
<evidence type="ECO:0000313" key="9">
    <source>
        <dbReference type="Proteomes" id="UP000809789"/>
    </source>
</evidence>
<feature type="compositionally biased region" description="Polar residues" evidence="6">
    <location>
        <begin position="79"/>
        <end position="91"/>
    </location>
</feature>
<keyword evidence="4 7" id="KW-1133">Transmembrane helix</keyword>
<dbReference type="GO" id="GO:0005789">
    <property type="term" value="C:endoplasmic reticulum membrane"/>
    <property type="evidence" value="ECO:0007669"/>
    <property type="project" value="TreeGrafter"/>
</dbReference>
<dbReference type="AlphaFoldDB" id="A0A8K0PK58"/>
<name>A0A8K0PK58_9PEZI</name>
<dbReference type="Proteomes" id="UP000809789">
    <property type="component" value="Unassembled WGS sequence"/>
</dbReference>
<comment type="caution">
    <text evidence="8">The sequence shown here is derived from an EMBL/GenBank/DDBJ whole genome shotgun (WGS) entry which is preliminary data.</text>
</comment>
<comment type="similarity">
    <text evidence="2">Belongs to the TAPT1 family.</text>
</comment>
<feature type="transmembrane region" description="Helical" evidence="7">
    <location>
        <begin position="805"/>
        <end position="826"/>
    </location>
</feature>